<gene>
    <name evidence="2" type="ORF">DYB25_002953</name>
</gene>
<reference evidence="2 3" key="1">
    <citation type="submission" date="2018-08" db="EMBL/GenBank/DDBJ databases">
        <title>Aphanomyces genome sequencing and annotation.</title>
        <authorList>
            <person name="Minardi D."/>
            <person name="Oidtmann B."/>
            <person name="Van Der Giezen M."/>
            <person name="Studholme D.J."/>
        </authorList>
    </citation>
    <scope>NUCLEOTIDE SEQUENCE [LARGE SCALE GENOMIC DNA]</scope>
    <source>
        <strain evidence="2 3">Yx</strain>
    </source>
</reference>
<dbReference type="VEuPathDB" id="FungiDB:H257_13691"/>
<feature type="compositionally biased region" description="Low complexity" evidence="1">
    <location>
        <begin position="235"/>
        <end position="245"/>
    </location>
</feature>
<feature type="region of interest" description="Disordered" evidence="1">
    <location>
        <begin position="1"/>
        <end position="26"/>
    </location>
</feature>
<feature type="compositionally biased region" description="Low complexity" evidence="1">
    <location>
        <begin position="1"/>
        <end position="16"/>
    </location>
</feature>
<sequence>MQLPPMSSTSVPTTPSAPEDASGSSPEEQLSVFFNVAGLYQKIVVQDGWFVGDLIKFMAKISAELHPHADVPECNAIRNNQTRKFVALADPATRALVHGNLYDLLYVEKAAASSTTSALPLALHDEIQVVFYSNPLGITIKPVGDGTYVVATKKKELNCYRRLTPGMQVVSIGPASLTGMDFREFHTTMVNSEFPLTAVFRATTESIEIGNNNNVVSSASSTAAGDDGQAKQPHPEATSSSAPESPQEKDPSSVDKVPTTKDTTQPPPSNVDTFNVPVPVVFQDDGSVQGRVRRYRPSVVVDSPRNDVSSPSQHPLHASTPADQQVPSSVPLMATLQDEVRLEEGLKSLNEAFYKKKRELNDIVDRIREYTQQLSAVRAALSAATPLPPHPPSSSSMASGGGLTFDMLQQAQAAGGPPPRGGTSLNLAPRHQRKPSSVVSGVSSCTSSILHHATSQHHRPPPPQSSRVYLPPKSRQGVSKGHHMSSSASVCSLTSTCSIDRMAFKKNRLGKYGDTPAVSSTGTLSGRTKKPSTLSTTAFSSTLQLPSSFSTKGAVIPQAQTPRGSAFLNPKSTTPGVGHYDVKDLSKNVRGGEIGDSDRDLTWS</sequence>
<evidence type="ECO:0000256" key="1">
    <source>
        <dbReference type="SAM" id="MobiDB-lite"/>
    </source>
</evidence>
<evidence type="ECO:0008006" key="4">
    <source>
        <dbReference type="Google" id="ProtNLM"/>
    </source>
</evidence>
<feature type="region of interest" description="Disordered" evidence="1">
    <location>
        <begin position="561"/>
        <end position="580"/>
    </location>
</feature>
<name>A0A397B8Q5_APHAT</name>
<feature type="region of interest" description="Disordered" evidence="1">
    <location>
        <begin position="218"/>
        <end position="328"/>
    </location>
</feature>
<dbReference type="Proteomes" id="UP000266239">
    <property type="component" value="Unassembled WGS sequence"/>
</dbReference>
<dbReference type="EMBL" id="QUTA01005256">
    <property type="protein sequence ID" value="RHY16564.1"/>
    <property type="molecule type" value="Genomic_DNA"/>
</dbReference>
<evidence type="ECO:0000313" key="2">
    <source>
        <dbReference type="EMBL" id="RHY16564.1"/>
    </source>
</evidence>
<organism evidence="2 3">
    <name type="scientific">Aphanomyces astaci</name>
    <name type="common">Crayfish plague agent</name>
    <dbReference type="NCBI Taxonomy" id="112090"/>
    <lineage>
        <taxon>Eukaryota</taxon>
        <taxon>Sar</taxon>
        <taxon>Stramenopiles</taxon>
        <taxon>Oomycota</taxon>
        <taxon>Saprolegniomycetes</taxon>
        <taxon>Saprolegniales</taxon>
        <taxon>Verrucalvaceae</taxon>
        <taxon>Aphanomyces</taxon>
    </lineage>
</organism>
<evidence type="ECO:0000313" key="3">
    <source>
        <dbReference type="Proteomes" id="UP000266239"/>
    </source>
</evidence>
<accession>A0A397B8Q5</accession>
<feature type="compositionally biased region" description="Low complexity" evidence="1">
    <location>
        <begin position="436"/>
        <end position="448"/>
    </location>
</feature>
<protein>
    <recommendedName>
        <fullName evidence="4">PDZ domain-containing protein</fullName>
    </recommendedName>
</protein>
<dbReference type="AlphaFoldDB" id="A0A397B8Q5"/>
<comment type="caution">
    <text evidence="2">The sequence shown here is derived from an EMBL/GenBank/DDBJ whole genome shotgun (WGS) entry which is preliminary data.</text>
</comment>
<feature type="region of interest" description="Disordered" evidence="1">
    <location>
        <begin position="411"/>
        <end position="486"/>
    </location>
</feature>
<proteinExistence type="predicted"/>